<evidence type="ECO:0000313" key="14">
    <source>
        <dbReference type="EMBL" id="GHO49622.1"/>
    </source>
</evidence>
<dbReference type="InterPro" id="IPR005467">
    <property type="entry name" value="His_kinase_dom"/>
</dbReference>
<keyword evidence="8 11" id="KW-1133">Transmembrane helix</keyword>
<evidence type="ECO:0000259" key="12">
    <source>
        <dbReference type="PROSITE" id="PS50109"/>
    </source>
</evidence>
<dbReference type="FunFam" id="1.10.287.130:FF:000001">
    <property type="entry name" value="Two-component sensor histidine kinase"/>
    <property type="match status" value="1"/>
</dbReference>
<dbReference type="Gene3D" id="3.30.565.10">
    <property type="entry name" value="Histidine kinase-like ATPase, C-terminal domain"/>
    <property type="match status" value="1"/>
</dbReference>
<evidence type="ECO:0000256" key="11">
    <source>
        <dbReference type="SAM" id="Phobius"/>
    </source>
</evidence>
<comment type="subcellular location">
    <subcellularLocation>
        <location evidence="2">Membrane</location>
    </subcellularLocation>
</comment>
<dbReference type="InterPro" id="IPR004358">
    <property type="entry name" value="Sig_transdc_His_kin-like_C"/>
</dbReference>
<feature type="transmembrane region" description="Helical" evidence="11">
    <location>
        <begin position="189"/>
        <end position="209"/>
    </location>
</feature>
<dbReference type="PRINTS" id="PR00344">
    <property type="entry name" value="BCTRLSENSOR"/>
</dbReference>
<evidence type="ECO:0000256" key="2">
    <source>
        <dbReference type="ARBA" id="ARBA00004370"/>
    </source>
</evidence>
<dbReference type="PROSITE" id="PS50885">
    <property type="entry name" value="HAMP"/>
    <property type="match status" value="1"/>
</dbReference>
<dbReference type="Gene3D" id="1.10.287.130">
    <property type="match status" value="1"/>
</dbReference>
<keyword evidence="9" id="KW-0902">Two-component regulatory system</keyword>
<name>A0A8J3I3R3_9CHLR</name>
<dbReference type="InterPro" id="IPR036097">
    <property type="entry name" value="HisK_dim/P_sf"/>
</dbReference>
<evidence type="ECO:0000256" key="5">
    <source>
        <dbReference type="ARBA" id="ARBA00022679"/>
    </source>
</evidence>
<evidence type="ECO:0000256" key="8">
    <source>
        <dbReference type="ARBA" id="ARBA00022989"/>
    </source>
</evidence>
<comment type="catalytic activity">
    <reaction evidence="1">
        <text>ATP + protein L-histidine = ADP + protein N-phospho-L-histidine.</text>
        <dbReference type="EC" id="2.7.13.3"/>
    </reaction>
</comment>
<dbReference type="InterPro" id="IPR003661">
    <property type="entry name" value="HisK_dim/P_dom"/>
</dbReference>
<evidence type="ECO:0000313" key="15">
    <source>
        <dbReference type="Proteomes" id="UP000612362"/>
    </source>
</evidence>
<dbReference type="CDD" id="cd00082">
    <property type="entry name" value="HisKA"/>
    <property type="match status" value="1"/>
</dbReference>
<accession>A0A8J3I3R3</accession>
<keyword evidence="5" id="KW-0808">Transferase</keyword>
<dbReference type="FunFam" id="3.30.565.10:FF:000006">
    <property type="entry name" value="Sensor histidine kinase WalK"/>
    <property type="match status" value="1"/>
</dbReference>
<protein>
    <recommendedName>
        <fullName evidence="3">histidine kinase</fullName>
        <ecNumber evidence="3">2.7.13.3</ecNumber>
    </recommendedName>
</protein>
<dbReference type="SMART" id="SM00387">
    <property type="entry name" value="HATPase_c"/>
    <property type="match status" value="1"/>
</dbReference>
<feature type="domain" description="HAMP" evidence="13">
    <location>
        <begin position="210"/>
        <end position="262"/>
    </location>
</feature>
<sequence>MKSRSFLTSCAFFFSSVRLRLTLWYLAFIAFLMCLFGGSLYGTQAYLSSDAINARLDTQLYQDAQQLRDVYRTALLRNVQPNTQTVQLSSNEFVLLLEPDTTMLDMRGTLPANIIQQLQMRAEGNQTLFDISIPDQGSSSSGERRGWSWNWHSEPGYRILMTPVLNGQERVGVLFVGLPHSFSIPIVTIWMWHGFMGLLVAAIGGYWLAGKSLRPVKMITRTANEINATDLRRRLNLKRRDEFGELAATFDQMLARLEAAFKQQARFTADASHELRTPLTIINLEINQALTQASTPEEYQQALEQIQVENEQMAAIVNSLLLLARADAGQIALQQEEVDLSDIALASVERLLPLAQRKDITISTGELPELIVQGDPHHLGSMLTNLIENAIKYTSGIGKHVHVELAREGERAVARVRDDGPGIASDHLPFLFDRFYRVDKARTQKGTEEPGGTGLGLAIAQWIVQTHHGEIRVHSTIGSGSLFEVYLPLQPEGAAKPELTCDNKK</sequence>
<comment type="caution">
    <text evidence="14">The sequence shown here is derived from an EMBL/GenBank/DDBJ whole genome shotgun (WGS) entry which is preliminary data.</text>
</comment>
<keyword evidence="7 14" id="KW-0418">Kinase</keyword>
<dbReference type="SUPFAM" id="SSF47384">
    <property type="entry name" value="Homodimeric domain of signal transducing histidine kinase"/>
    <property type="match status" value="1"/>
</dbReference>
<gene>
    <name evidence="14" type="ORF">KSX_77850</name>
</gene>
<dbReference type="InterPro" id="IPR050428">
    <property type="entry name" value="TCS_sensor_his_kinase"/>
</dbReference>
<dbReference type="SMART" id="SM00388">
    <property type="entry name" value="HisKA"/>
    <property type="match status" value="1"/>
</dbReference>
<evidence type="ECO:0000256" key="1">
    <source>
        <dbReference type="ARBA" id="ARBA00000085"/>
    </source>
</evidence>
<evidence type="ECO:0000256" key="4">
    <source>
        <dbReference type="ARBA" id="ARBA00022553"/>
    </source>
</evidence>
<dbReference type="RefSeq" id="WP_220198727.1">
    <property type="nucleotide sequence ID" value="NZ_BNJF01000005.1"/>
</dbReference>
<dbReference type="InterPro" id="IPR036890">
    <property type="entry name" value="HATPase_C_sf"/>
</dbReference>
<dbReference type="Pfam" id="PF00512">
    <property type="entry name" value="HisKA"/>
    <property type="match status" value="1"/>
</dbReference>
<dbReference type="PANTHER" id="PTHR45436:SF5">
    <property type="entry name" value="SENSOR HISTIDINE KINASE TRCS"/>
    <property type="match status" value="1"/>
</dbReference>
<dbReference type="GO" id="GO:0005886">
    <property type="term" value="C:plasma membrane"/>
    <property type="evidence" value="ECO:0007669"/>
    <property type="project" value="TreeGrafter"/>
</dbReference>
<dbReference type="SUPFAM" id="SSF158472">
    <property type="entry name" value="HAMP domain-like"/>
    <property type="match status" value="1"/>
</dbReference>
<keyword evidence="10 11" id="KW-0472">Membrane</keyword>
<dbReference type="SMART" id="SM00304">
    <property type="entry name" value="HAMP"/>
    <property type="match status" value="1"/>
</dbReference>
<feature type="transmembrane region" description="Helical" evidence="11">
    <location>
        <begin position="21"/>
        <end position="41"/>
    </location>
</feature>
<keyword evidence="15" id="KW-1185">Reference proteome</keyword>
<keyword evidence="6 11" id="KW-0812">Transmembrane</keyword>
<organism evidence="14 15">
    <name type="scientific">Ktedonospora formicarum</name>
    <dbReference type="NCBI Taxonomy" id="2778364"/>
    <lineage>
        <taxon>Bacteria</taxon>
        <taxon>Bacillati</taxon>
        <taxon>Chloroflexota</taxon>
        <taxon>Ktedonobacteria</taxon>
        <taxon>Ktedonobacterales</taxon>
        <taxon>Ktedonobacteraceae</taxon>
        <taxon>Ktedonospora</taxon>
    </lineage>
</organism>
<dbReference type="CDD" id="cd00075">
    <property type="entry name" value="HATPase"/>
    <property type="match status" value="1"/>
</dbReference>
<evidence type="ECO:0000256" key="6">
    <source>
        <dbReference type="ARBA" id="ARBA00022692"/>
    </source>
</evidence>
<evidence type="ECO:0000256" key="10">
    <source>
        <dbReference type="ARBA" id="ARBA00023136"/>
    </source>
</evidence>
<dbReference type="CDD" id="cd06225">
    <property type="entry name" value="HAMP"/>
    <property type="match status" value="1"/>
</dbReference>
<dbReference type="EMBL" id="BNJF01000005">
    <property type="protein sequence ID" value="GHO49622.1"/>
    <property type="molecule type" value="Genomic_DNA"/>
</dbReference>
<evidence type="ECO:0000256" key="7">
    <source>
        <dbReference type="ARBA" id="ARBA00022777"/>
    </source>
</evidence>
<dbReference type="Pfam" id="PF02518">
    <property type="entry name" value="HATPase_c"/>
    <property type="match status" value="1"/>
</dbReference>
<keyword evidence="4" id="KW-0597">Phosphoprotein</keyword>
<dbReference type="SUPFAM" id="SSF55874">
    <property type="entry name" value="ATPase domain of HSP90 chaperone/DNA topoisomerase II/histidine kinase"/>
    <property type="match status" value="1"/>
</dbReference>
<dbReference type="InterPro" id="IPR003594">
    <property type="entry name" value="HATPase_dom"/>
</dbReference>
<reference evidence="14" key="1">
    <citation type="submission" date="2020-10" db="EMBL/GenBank/DDBJ databases">
        <title>Taxonomic study of unclassified bacteria belonging to the class Ktedonobacteria.</title>
        <authorList>
            <person name="Yabe S."/>
            <person name="Wang C.M."/>
            <person name="Zheng Y."/>
            <person name="Sakai Y."/>
            <person name="Cavaletti L."/>
            <person name="Monciardini P."/>
            <person name="Donadio S."/>
        </authorList>
    </citation>
    <scope>NUCLEOTIDE SEQUENCE</scope>
    <source>
        <strain evidence="14">SOSP1-1</strain>
    </source>
</reference>
<evidence type="ECO:0000259" key="13">
    <source>
        <dbReference type="PROSITE" id="PS50885"/>
    </source>
</evidence>
<dbReference type="PANTHER" id="PTHR45436">
    <property type="entry name" value="SENSOR HISTIDINE KINASE YKOH"/>
    <property type="match status" value="1"/>
</dbReference>
<evidence type="ECO:0000256" key="3">
    <source>
        <dbReference type="ARBA" id="ARBA00012438"/>
    </source>
</evidence>
<dbReference type="InterPro" id="IPR003660">
    <property type="entry name" value="HAMP_dom"/>
</dbReference>
<dbReference type="Pfam" id="PF00672">
    <property type="entry name" value="HAMP"/>
    <property type="match status" value="1"/>
</dbReference>
<proteinExistence type="predicted"/>
<feature type="domain" description="Histidine kinase" evidence="12">
    <location>
        <begin position="270"/>
        <end position="491"/>
    </location>
</feature>
<dbReference type="PROSITE" id="PS50109">
    <property type="entry name" value="HIS_KIN"/>
    <property type="match status" value="1"/>
</dbReference>
<dbReference type="GO" id="GO:0000155">
    <property type="term" value="F:phosphorelay sensor kinase activity"/>
    <property type="evidence" value="ECO:0007669"/>
    <property type="project" value="InterPro"/>
</dbReference>
<dbReference type="Gene3D" id="6.10.340.10">
    <property type="match status" value="1"/>
</dbReference>
<dbReference type="AlphaFoldDB" id="A0A8J3I3R3"/>
<dbReference type="Proteomes" id="UP000612362">
    <property type="component" value="Unassembled WGS sequence"/>
</dbReference>
<dbReference type="EC" id="2.7.13.3" evidence="3"/>
<evidence type="ECO:0000256" key="9">
    <source>
        <dbReference type="ARBA" id="ARBA00023012"/>
    </source>
</evidence>